<keyword evidence="3" id="KW-1185">Reference proteome</keyword>
<proteinExistence type="predicted"/>
<accession>M1YID8</accession>
<dbReference type="Pfam" id="PF13847">
    <property type="entry name" value="Methyltransf_31"/>
    <property type="match status" value="1"/>
</dbReference>
<dbReference type="PANTHER" id="PTHR43861">
    <property type="entry name" value="TRANS-ACONITATE 2-METHYLTRANSFERASE-RELATED"/>
    <property type="match status" value="1"/>
</dbReference>
<dbReference type="InterPro" id="IPR025714">
    <property type="entry name" value="Methyltranfer_dom"/>
</dbReference>
<dbReference type="InParanoid" id="M1YID8"/>
<dbReference type="RefSeq" id="WP_005007575.1">
    <property type="nucleotide sequence ID" value="NZ_HG422173.1"/>
</dbReference>
<dbReference type="OrthoDB" id="9784101at2"/>
<dbReference type="STRING" id="1266370.NITGR_260046"/>
<feature type="domain" description="Methyltransferase" evidence="1">
    <location>
        <begin position="60"/>
        <end position="174"/>
    </location>
</feature>
<gene>
    <name evidence="2" type="ORF">NITGR_260046</name>
</gene>
<dbReference type="SUPFAM" id="SSF53335">
    <property type="entry name" value="S-adenosyl-L-methionine-dependent methyltransferases"/>
    <property type="match status" value="1"/>
</dbReference>
<protein>
    <recommendedName>
        <fullName evidence="1">Methyltransferase domain-containing protein</fullName>
    </recommendedName>
</protein>
<reference evidence="2 3" key="1">
    <citation type="journal article" date="2013" name="Front. Microbiol.">
        <title>The genome of Nitrospina gracilis illuminates the metabolism and evolution of the major marine nitrite oxidizer.</title>
        <authorList>
            <person name="Luecker S."/>
            <person name="Nowka B."/>
            <person name="Rattei T."/>
            <person name="Spieck E."/>
            <person name="and Daims H."/>
        </authorList>
    </citation>
    <scope>NUCLEOTIDE SEQUENCE [LARGE SCALE GENOMIC DNA]</scope>
    <source>
        <strain evidence="2 3">3/211</strain>
    </source>
</reference>
<sequence length="212" mass="23654">MELQKRGAAAFTWRWIGLAALLLGLVACGHSHSHGGKRYWSADRDQWQKPEAVIAALQLQPGMAVADLGSGTGYFTHRLAGAVGAGGRVYAVDVDRDLLAEVGLLARKKNLNNVQLVRAAKHDPQLPEPVDMIFSSNVYHHLEDRAAYFESVKKYLKPGGRVAILDFREGAFRHFTRRATMIEEFELAGYALVEEHTFLPRQNFLVFEPQTP</sequence>
<name>M1YID8_NITG3</name>
<comment type="caution">
    <text evidence="2">The sequence shown here is derived from an EMBL/GenBank/DDBJ whole genome shotgun (WGS) entry which is preliminary data.</text>
</comment>
<dbReference type="HOGENOM" id="CLU_037990_16_0_0"/>
<evidence type="ECO:0000313" key="2">
    <source>
        <dbReference type="EMBL" id="CCQ90241.1"/>
    </source>
</evidence>
<dbReference type="AlphaFoldDB" id="M1YID8"/>
<dbReference type="CDD" id="cd02440">
    <property type="entry name" value="AdoMet_MTases"/>
    <property type="match status" value="1"/>
</dbReference>
<evidence type="ECO:0000313" key="3">
    <source>
        <dbReference type="Proteomes" id="UP000011704"/>
    </source>
</evidence>
<dbReference type="PANTHER" id="PTHR43861:SF1">
    <property type="entry name" value="TRANS-ACONITATE 2-METHYLTRANSFERASE"/>
    <property type="match status" value="1"/>
</dbReference>
<organism evidence="2 3">
    <name type="scientific">Nitrospina gracilis (strain 3/211)</name>
    <dbReference type="NCBI Taxonomy" id="1266370"/>
    <lineage>
        <taxon>Bacteria</taxon>
        <taxon>Pseudomonadati</taxon>
        <taxon>Nitrospinota/Tectimicrobiota group</taxon>
        <taxon>Nitrospinota</taxon>
        <taxon>Nitrospinia</taxon>
        <taxon>Nitrospinales</taxon>
        <taxon>Nitrospinaceae</taxon>
        <taxon>Nitrospina</taxon>
    </lineage>
</organism>
<dbReference type="EMBL" id="CAQJ01000029">
    <property type="protein sequence ID" value="CCQ90241.1"/>
    <property type="molecule type" value="Genomic_DNA"/>
</dbReference>
<dbReference type="Proteomes" id="UP000011704">
    <property type="component" value="Unassembled WGS sequence"/>
</dbReference>
<dbReference type="InterPro" id="IPR029063">
    <property type="entry name" value="SAM-dependent_MTases_sf"/>
</dbReference>
<evidence type="ECO:0000259" key="1">
    <source>
        <dbReference type="Pfam" id="PF13847"/>
    </source>
</evidence>
<dbReference type="Gene3D" id="3.40.50.150">
    <property type="entry name" value="Vaccinia Virus protein VP39"/>
    <property type="match status" value="1"/>
</dbReference>
<dbReference type="PROSITE" id="PS51257">
    <property type="entry name" value="PROKAR_LIPOPROTEIN"/>
    <property type="match status" value="1"/>
</dbReference>